<dbReference type="EMBL" id="JBHLTL010000001">
    <property type="protein sequence ID" value="MFC0588265.1"/>
    <property type="molecule type" value="Genomic_DNA"/>
</dbReference>
<evidence type="ECO:0000313" key="3">
    <source>
        <dbReference type="Proteomes" id="UP001589943"/>
    </source>
</evidence>
<name>A0ABV6PEL9_9SPHN</name>
<keyword evidence="2" id="KW-0238">DNA-binding</keyword>
<reference evidence="2 3" key="1">
    <citation type="submission" date="2024-09" db="EMBL/GenBank/DDBJ databases">
        <authorList>
            <person name="Sun Q."/>
            <person name="Mori K."/>
        </authorList>
    </citation>
    <scope>NUCLEOTIDE SEQUENCE [LARGE SCALE GENOMIC DNA]</scope>
    <source>
        <strain evidence="2 3">NCAIM B.02537</strain>
    </source>
</reference>
<sequence length="241" mass="26031">MSELAHFQRQFADGLAQPLAPAAPMRIYLNTVMLGAFDALAANFPVTQAILGERAFEALALAYARSHPPEQPILTLYGDRFPDWLAVQPIARELPYLADVARCEQLRGEALHAADAPVLTPVMLESVEPDRLLTLKLRLHPAARFAWLQSPAMAILQAHLDGFEGELAPEWKPGGALFTRPGTTPLGHTLDSPSHRLLGGIRLGERLGGAAQAASLLFPESPIGDCFGHLVRQGAFAAIHC</sequence>
<comment type="caution">
    <text evidence="2">The sequence shown here is derived from an EMBL/GenBank/DDBJ whole genome shotgun (WGS) entry which is preliminary data.</text>
</comment>
<keyword evidence="3" id="KW-1185">Reference proteome</keyword>
<evidence type="ECO:0000313" key="2">
    <source>
        <dbReference type="EMBL" id="MFC0588265.1"/>
    </source>
</evidence>
<dbReference type="Pfam" id="PF09836">
    <property type="entry name" value="DUF2063"/>
    <property type="match status" value="1"/>
</dbReference>
<dbReference type="InterPro" id="IPR018640">
    <property type="entry name" value="DUF2063"/>
</dbReference>
<gene>
    <name evidence="2" type="ORF">ACFFF7_02450</name>
</gene>
<dbReference type="GO" id="GO:0003677">
    <property type="term" value="F:DNA binding"/>
    <property type="evidence" value="ECO:0007669"/>
    <property type="project" value="UniProtKB-KW"/>
</dbReference>
<evidence type="ECO:0000259" key="1">
    <source>
        <dbReference type="Pfam" id="PF09836"/>
    </source>
</evidence>
<dbReference type="InterPro" id="IPR044922">
    <property type="entry name" value="DUF2063_N_sf"/>
</dbReference>
<protein>
    <submittedName>
        <fullName evidence="2">DNA-binding domain-containing protein</fullName>
    </submittedName>
</protein>
<accession>A0ABV6PEL9</accession>
<dbReference type="Gene3D" id="1.10.150.690">
    <property type="entry name" value="DUF2063"/>
    <property type="match status" value="1"/>
</dbReference>
<proteinExistence type="predicted"/>
<dbReference type="RefSeq" id="WP_379479772.1">
    <property type="nucleotide sequence ID" value="NZ_JBHLTL010000001.1"/>
</dbReference>
<feature type="domain" description="Putative DNA-binding" evidence="1">
    <location>
        <begin position="7"/>
        <end position="85"/>
    </location>
</feature>
<organism evidence="2 3">
    <name type="scientific">Novosphingobium aquiterrae</name>
    <dbReference type="NCBI Taxonomy" id="624388"/>
    <lineage>
        <taxon>Bacteria</taxon>
        <taxon>Pseudomonadati</taxon>
        <taxon>Pseudomonadota</taxon>
        <taxon>Alphaproteobacteria</taxon>
        <taxon>Sphingomonadales</taxon>
        <taxon>Sphingomonadaceae</taxon>
        <taxon>Novosphingobium</taxon>
    </lineage>
</organism>
<dbReference type="Proteomes" id="UP001589943">
    <property type="component" value="Unassembled WGS sequence"/>
</dbReference>